<evidence type="ECO:0000256" key="2">
    <source>
        <dbReference type="ARBA" id="ARBA00022737"/>
    </source>
</evidence>
<evidence type="ECO:0000313" key="4">
    <source>
        <dbReference type="Proteomes" id="UP001642409"/>
    </source>
</evidence>
<dbReference type="Proteomes" id="UP001642409">
    <property type="component" value="Unassembled WGS sequence"/>
</dbReference>
<dbReference type="PANTHER" id="PTHR46652">
    <property type="entry name" value="LEUCINE-RICH REPEAT AND IQ DOMAIN-CONTAINING PROTEIN 1-RELATED"/>
    <property type="match status" value="1"/>
</dbReference>
<sequence length="303" mass="35188">MDIVDISSDSNTKTINTLSEYIHQKYTDQKLKTMKILNITGQKFSSIQGITQYQQITTLNLQNNAISDINALKNMRQIINLDLSSNLIYNIWPLIYLHELQQVNLESNKVKDILAFFGHKKLVSLNLNYNDIINLDPLQDCVQLQDLSLMENNIINFYILCDMKKLDSVELDGNMLIGAASYAREYESENEDGEDEEEDEKEYNYGRKYDEYDDGKFGKFYFGHQNFASKADQRFNDRLGKVTNNCIEQLKHYYQMHHMKQSYNNKISLVKSQVTHNLCSALNSLNHIVTCFTEAMSLSNTFK</sequence>
<keyword evidence="4" id="KW-1185">Reference proteome</keyword>
<keyword evidence="2" id="KW-0677">Repeat</keyword>
<organism evidence="3 4">
    <name type="scientific">Hexamita inflata</name>
    <dbReference type="NCBI Taxonomy" id="28002"/>
    <lineage>
        <taxon>Eukaryota</taxon>
        <taxon>Metamonada</taxon>
        <taxon>Diplomonadida</taxon>
        <taxon>Hexamitidae</taxon>
        <taxon>Hexamitinae</taxon>
        <taxon>Hexamita</taxon>
    </lineage>
</organism>
<dbReference type="EMBL" id="CAXDID020000062">
    <property type="protein sequence ID" value="CAL6011015.1"/>
    <property type="molecule type" value="Genomic_DNA"/>
</dbReference>
<reference evidence="3 4" key="1">
    <citation type="submission" date="2024-07" db="EMBL/GenBank/DDBJ databases">
        <authorList>
            <person name="Akdeniz Z."/>
        </authorList>
    </citation>
    <scope>NUCLEOTIDE SEQUENCE [LARGE SCALE GENOMIC DNA]</scope>
</reference>
<evidence type="ECO:0008006" key="5">
    <source>
        <dbReference type="Google" id="ProtNLM"/>
    </source>
</evidence>
<comment type="caution">
    <text evidence="3">The sequence shown here is derived from an EMBL/GenBank/DDBJ whole genome shotgun (WGS) entry which is preliminary data.</text>
</comment>
<protein>
    <recommendedName>
        <fullName evidence="5">Leucine-rich repeat protein</fullName>
    </recommendedName>
</protein>
<gene>
    <name evidence="3" type="ORF">HINF_LOCUS22393</name>
</gene>
<dbReference type="Gene3D" id="3.80.10.10">
    <property type="entry name" value="Ribonuclease Inhibitor"/>
    <property type="match status" value="1"/>
</dbReference>
<dbReference type="InterPro" id="IPR032675">
    <property type="entry name" value="LRR_dom_sf"/>
</dbReference>
<dbReference type="InterPro" id="IPR050836">
    <property type="entry name" value="SDS22/Internalin_LRR"/>
</dbReference>
<dbReference type="SUPFAM" id="SSF52058">
    <property type="entry name" value="L domain-like"/>
    <property type="match status" value="1"/>
</dbReference>
<dbReference type="InterPro" id="IPR001611">
    <property type="entry name" value="Leu-rich_rpt"/>
</dbReference>
<evidence type="ECO:0000313" key="3">
    <source>
        <dbReference type="EMBL" id="CAL6011015.1"/>
    </source>
</evidence>
<proteinExistence type="predicted"/>
<dbReference type="PANTHER" id="PTHR46652:SF3">
    <property type="entry name" value="LEUCINE-RICH REPEAT-CONTAINING PROTEIN 9"/>
    <property type="match status" value="1"/>
</dbReference>
<evidence type="ECO:0000256" key="1">
    <source>
        <dbReference type="ARBA" id="ARBA00022614"/>
    </source>
</evidence>
<name>A0ABP1I7M4_9EUKA</name>
<keyword evidence="1" id="KW-0433">Leucine-rich repeat</keyword>
<dbReference type="PROSITE" id="PS51450">
    <property type="entry name" value="LRR"/>
    <property type="match status" value="3"/>
</dbReference>
<accession>A0ABP1I7M4</accession>